<keyword evidence="2" id="KW-0997">Cell inner membrane</keyword>
<dbReference type="SMART" id="SM00283">
    <property type="entry name" value="MA"/>
    <property type="match status" value="1"/>
</dbReference>
<reference evidence="10 11" key="1">
    <citation type="submission" date="2020-05" db="EMBL/GenBank/DDBJ databases">
        <title>Azospirillum oleiclasticum sp. nov, a nitrogen-fixing and heavy crude oil-emulsifying bacterium isolated from the crude oil of Yumen Oilfield.</title>
        <authorList>
            <person name="Wu D."/>
            <person name="Cai M."/>
            <person name="Zhang X."/>
        </authorList>
    </citation>
    <scope>NUCLEOTIDE SEQUENCE [LARGE SCALE GENOMIC DNA]</scope>
    <source>
        <strain evidence="10 11">ROY-1-1-2</strain>
    </source>
</reference>
<dbReference type="Gene3D" id="2.40.10.220">
    <property type="entry name" value="predicted glycosyltransferase like domains"/>
    <property type="match status" value="1"/>
</dbReference>
<comment type="subcellular location">
    <subcellularLocation>
        <location evidence="1">Cell inner membrane</location>
        <topology evidence="1">Multi-pass membrane protein</topology>
    </subcellularLocation>
</comment>
<keyword evidence="3 5" id="KW-0807">Transducer</keyword>
<dbReference type="SUPFAM" id="SSF141371">
    <property type="entry name" value="PilZ domain-like"/>
    <property type="match status" value="1"/>
</dbReference>
<keyword evidence="6" id="KW-1133">Transmembrane helix</keyword>
<dbReference type="InterPro" id="IPR009875">
    <property type="entry name" value="PilZ_domain"/>
</dbReference>
<dbReference type="InterPro" id="IPR004089">
    <property type="entry name" value="MCPsignal_dom"/>
</dbReference>
<feature type="domain" description="HAMP" evidence="9">
    <location>
        <begin position="229"/>
        <end position="282"/>
    </location>
</feature>
<dbReference type="SUPFAM" id="SSF58104">
    <property type="entry name" value="Methyl-accepting chemotaxis protein (MCP) signaling domain"/>
    <property type="match status" value="1"/>
</dbReference>
<dbReference type="InterPro" id="IPR003660">
    <property type="entry name" value="HAMP_dom"/>
</dbReference>
<evidence type="ECO:0000313" key="11">
    <source>
        <dbReference type="Proteomes" id="UP000584642"/>
    </source>
</evidence>
<accession>A0ABX2T6T7</accession>
<keyword evidence="2" id="KW-1003">Cell membrane</keyword>
<dbReference type="Gene3D" id="6.10.340.10">
    <property type="match status" value="1"/>
</dbReference>
<evidence type="ECO:0000256" key="6">
    <source>
        <dbReference type="SAM" id="Phobius"/>
    </source>
</evidence>
<evidence type="ECO:0000256" key="4">
    <source>
        <dbReference type="ARBA" id="ARBA00029447"/>
    </source>
</evidence>
<evidence type="ECO:0000313" key="10">
    <source>
        <dbReference type="EMBL" id="NYZ18649.1"/>
    </source>
</evidence>
<dbReference type="Proteomes" id="UP000584642">
    <property type="component" value="Unassembled WGS sequence"/>
</dbReference>
<dbReference type="PANTHER" id="PTHR32089">
    <property type="entry name" value="METHYL-ACCEPTING CHEMOTAXIS PROTEIN MCPB"/>
    <property type="match status" value="1"/>
</dbReference>
<name>A0ABX2T6T7_9PROT</name>
<evidence type="ECO:0000259" key="9">
    <source>
        <dbReference type="PROSITE" id="PS50885"/>
    </source>
</evidence>
<dbReference type="PANTHER" id="PTHR32089:SF112">
    <property type="entry name" value="LYSOZYME-LIKE PROTEIN-RELATED"/>
    <property type="match status" value="1"/>
</dbReference>
<sequence length="683" mass="72188">MDFLNIVSIRAKVLIVAAMVFLAAFGTWTFANQNLDAQSRRVDELAASTETMIGRDLPLLIAVDDIRYSTAQVQQWLTDISATRGLDGLDDGPEKAAEFAKRFEERIKEATGIARELGLADAVAALDAVQREFVPFYEIGRGMAQAYIDGGPERGNLLMGRFDGAAESLTESLEQLTEVVAGEMRGRTDGLTAAVTSIRMANAEVGWSVVASSIIMVVIASACVVYFQTQVVGPMRELRGIMGELAGGDLSVRVKFTARRDEMGDMARSVVVFQQAGQENQHLRDAQERARLEAEEARRAALLHMADRVEVETRTAVDRIAERTDRMSANARNMADSAIKVSDDSQNVAAAAEQALSNAQTVASAAEELAASIREIGQQVGTAGAITERAVQKAGDARATIQELAGAVSRIGEVVELIKSIASQTNLLALNATIEAARAGEAGKGFAVVAGEVKNLANQTARSTEEITRLIGQVQGVTSAVVGTVSDVAETIHEVDSISASIASAVEQQQAATAEIARNVMQTTSAAQEVSSRISKVSNEATLTRSGASEVETVAVDVAQGVEALRETLVRVVRTATTEVDRRQKPRFHVDLPGTVTAGGAATTAVVRNLSAGGALLETAAALAPGARCVIEVRGFARPIPCVIKSSAGGSLHVKFEPDAATAADYDDFFARTTRGMTALEAA</sequence>
<dbReference type="CDD" id="cd06225">
    <property type="entry name" value="HAMP"/>
    <property type="match status" value="1"/>
</dbReference>
<keyword evidence="6" id="KW-0472">Membrane</keyword>
<keyword evidence="11" id="KW-1185">Reference proteome</keyword>
<dbReference type="SMART" id="SM00304">
    <property type="entry name" value="HAMP"/>
    <property type="match status" value="1"/>
</dbReference>
<evidence type="ECO:0000256" key="1">
    <source>
        <dbReference type="ARBA" id="ARBA00004429"/>
    </source>
</evidence>
<keyword evidence="6" id="KW-0812">Transmembrane</keyword>
<dbReference type="EMBL" id="JABFDB010000001">
    <property type="protein sequence ID" value="NYZ18649.1"/>
    <property type="molecule type" value="Genomic_DNA"/>
</dbReference>
<proteinExistence type="inferred from homology"/>
<feature type="transmembrane region" description="Helical" evidence="6">
    <location>
        <begin position="12"/>
        <end position="31"/>
    </location>
</feature>
<evidence type="ECO:0000256" key="5">
    <source>
        <dbReference type="PROSITE-ProRule" id="PRU00284"/>
    </source>
</evidence>
<protein>
    <submittedName>
        <fullName evidence="10">HAMP domain-containing protein</fullName>
    </submittedName>
</protein>
<evidence type="ECO:0000256" key="3">
    <source>
        <dbReference type="ARBA" id="ARBA00023224"/>
    </source>
</evidence>
<feature type="domain" description="Methyl-accepting transducer" evidence="7">
    <location>
        <begin position="323"/>
        <end position="545"/>
    </location>
</feature>
<dbReference type="InterPro" id="IPR000727">
    <property type="entry name" value="T_SNARE_dom"/>
</dbReference>
<organism evidence="10 11">
    <name type="scientific">Azospirillum oleiclasticum</name>
    <dbReference type="NCBI Taxonomy" id="2735135"/>
    <lineage>
        <taxon>Bacteria</taxon>
        <taxon>Pseudomonadati</taxon>
        <taxon>Pseudomonadota</taxon>
        <taxon>Alphaproteobacteria</taxon>
        <taxon>Rhodospirillales</taxon>
        <taxon>Azospirillaceae</taxon>
        <taxon>Azospirillum</taxon>
    </lineage>
</organism>
<dbReference type="PROSITE" id="PS50192">
    <property type="entry name" value="T_SNARE"/>
    <property type="match status" value="1"/>
</dbReference>
<comment type="caution">
    <text evidence="10">The sequence shown here is derived from an EMBL/GenBank/DDBJ whole genome shotgun (WGS) entry which is preliminary data.</text>
</comment>
<evidence type="ECO:0000259" key="8">
    <source>
        <dbReference type="PROSITE" id="PS50192"/>
    </source>
</evidence>
<feature type="domain" description="T-SNARE coiled-coil homology" evidence="8">
    <location>
        <begin position="475"/>
        <end position="537"/>
    </location>
</feature>
<dbReference type="RefSeq" id="WP_246337248.1">
    <property type="nucleotide sequence ID" value="NZ_JABFDB010000001.1"/>
</dbReference>
<dbReference type="PROSITE" id="PS50885">
    <property type="entry name" value="HAMP"/>
    <property type="match status" value="1"/>
</dbReference>
<comment type="similarity">
    <text evidence="4">Belongs to the methyl-accepting chemotaxis (MCP) protein family.</text>
</comment>
<feature type="transmembrane region" description="Helical" evidence="6">
    <location>
        <begin position="205"/>
        <end position="227"/>
    </location>
</feature>
<dbReference type="Pfam" id="PF00672">
    <property type="entry name" value="HAMP"/>
    <property type="match status" value="1"/>
</dbReference>
<evidence type="ECO:0000256" key="2">
    <source>
        <dbReference type="ARBA" id="ARBA00022519"/>
    </source>
</evidence>
<gene>
    <name evidence="10" type="ORF">HND93_02910</name>
</gene>
<dbReference type="Gene3D" id="1.10.287.950">
    <property type="entry name" value="Methyl-accepting chemotaxis protein"/>
    <property type="match status" value="1"/>
</dbReference>
<dbReference type="PROSITE" id="PS50111">
    <property type="entry name" value="CHEMOTAXIS_TRANSDUC_2"/>
    <property type="match status" value="1"/>
</dbReference>
<dbReference type="Pfam" id="PF07238">
    <property type="entry name" value="PilZ"/>
    <property type="match status" value="1"/>
</dbReference>
<dbReference type="Pfam" id="PF00015">
    <property type="entry name" value="MCPsignal"/>
    <property type="match status" value="1"/>
</dbReference>
<evidence type="ECO:0000259" key="7">
    <source>
        <dbReference type="PROSITE" id="PS50111"/>
    </source>
</evidence>